<proteinExistence type="predicted"/>
<dbReference type="Proteomes" id="UP000318815">
    <property type="component" value="Unassembled WGS sequence"/>
</dbReference>
<evidence type="ECO:0000313" key="1">
    <source>
        <dbReference type="EMBL" id="TWW00606.1"/>
    </source>
</evidence>
<comment type="caution">
    <text evidence="1">The sequence shown here is derived from an EMBL/GenBank/DDBJ whole genome shotgun (WGS) entry which is preliminary data.</text>
</comment>
<reference evidence="1 2" key="1">
    <citation type="submission" date="2019-08" db="EMBL/GenBank/DDBJ databases">
        <title>Whole genome sequencing of chitin degrading bacteria Chitinophaga pinensis YS16.</title>
        <authorList>
            <person name="Singh R.P."/>
            <person name="Manchanda G."/>
            <person name="Maurya I.K."/>
            <person name="Joshi N.K."/>
            <person name="Srivastava A.K."/>
        </authorList>
    </citation>
    <scope>NUCLEOTIDE SEQUENCE [LARGE SCALE GENOMIC DNA]</scope>
    <source>
        <strain evidence="1 2">YS-16</strain>
    </source>
</reference>
<name>A0A5C6LYY0_9BACT</name>
<organism evidence="1 2">
    <name type="scientific">Chitinophaga pinensis</name>
    <dbReference type="NCBI Taxonomy" id="79329"/>
    <lineage>
        <taxon>Bacteria</taxon>
        <taxon>Pseudomonadati</taxon>
        <taxon>Bacteroidota</taxon>
        <taxon>Chitinophagia</taxon>
        <taxon>Chitinophagales</taxon>
        <taxon>Chitinophagaceae</taxon>
        <taxon>Chitinophaga</taxon>
    </lineage>
</organism>
<dbReference type="AlphaFoldDB" id="A0A5C6LYY0"/>
<dbReference type="EMBL" id="VOHS01000008">
    <property type="protein sequence ID" value="TWW00606.1"/>
    <property type="molecule type" value="Genomic_DNA"/>
</dbReference>
<gene>
    <name evidence="1" type="ORF">FEF09_11225</name>
</gene>
<accession>A0A5C6LYY0</accession>
<keyword evidence="2" id="KW-1185">Reference proteome</keyword>
<evidence type="ECO:0000313" key="2">
    <source>
        <dbReference type="Proteomes" id="UP000318815"/>
    </source>
</evidence>
<protein>
    <submittedName>
        <fullName evidence="1">Uncharacterized protein</fullName>
    </submittedName>
</protein>
<sequence>MTFYKYLFLIVLLLFYSACQYDPYAHMYTTHKPDFEDLIGTYRFGEQTVSQDTVNKAGKESYIELRKNGTYTICDMPDVFPEHVNSSKKRIKGNVSAKGKWNIESVGNVDNGSNVETHWGIGLTNFNKQYTSIGFLGNKPPYDIIITLGDPDAGEVLIFIREE</sequence>